<feature type="region of interest" description="Disordered" evidence="3">
    <location>
        <begin position="446"/>
        <end position="486"/>
    </location>
</feature>
<feature type="transmembrane region" description="Helical" evidence="4">
    <location>
        <begin position="376"/>
        <end position="404"/>
    </location>
</feature>
<organism evidence="6 7">
    <name type="scientific">Panagrolaimus superbus</name>
    <dbReference type="NCBI Taxonomy" id="310955"/>
    <lineage>
        <taxon>Eukaryota</taxon>
        <taxon>Metazoa</taxon>
        <taxon>Ecdysozoa</taxon>
        <taxon>Nematoda</taxon>
        <taxon>Chromadorea</taxon>
        <taxon>Rhabditida</taxon>
        <taxon>Tylenchina</taxon>
        <taxon>Panagrolaimomorpha</taxon>
        <taxon>Panagrolaimoidea</taxon>
        <taxon>Panagrolaimidae</taxon>
        <taxon>Panagrolaimus</taxon>
    </lineage>
</organism>
<evidence type="ECO:0000313" key="6">
    <source>
        <dbReference type="Proteomes" id="UP000887577"/>
    </source>
</evidence>
<dbReference type="FunFam" id="2.60.40.150:FF:000167">
    <property type="entry name" value="Multiple C2 domains, transmembrane 2a"/>
    <property type="match status" value="1"/>
</dbReference>
<dbReference type="Pfam" id="PF00168">
    <property type="entry name" value="C2"/>
    <property type="match status" value="1"/>
</dbReference>
<evidence type="ECO:0000256" key="1">
    <source>
        <dbReference type="ARBA" id="ARBA00022723"/>
    </source>
</evidence>
<dbReference type="GO" id="GO:0046928">
    <property type="term" value="P:regulation of neurotransmitter secretion"/>
    <property type="evidence" value="ECO:0007669"/>
    <property type="project" value="TreeGrafter"/>
</dbReference>
<feature type="compositionally biased region" description="Basic and acidic residues" evidence="3">
    <location>
        <begin position="476"/>
        <end position="486"/>
    </location>
</feature>
<name>A0A914YT41_9BILA</name>
<protein>
    <submittedName>
        <fullName evidence="7">C2 domain-containing protein</fullName>
    </submittedName>
</protein>
<evidence type="ECO:0000259" key="5">
    <source>
        <dbReference type="PROSITE" id="PS50004"/>
    </source>
</evidence>
<dbReference type="PANTHER" id="PTHR45911">
    <property type="entry name" value="C2 DOMAIN-CONTAINING PROTEIN"/>
    <property type="match status" value="1"/>
</dbReference>
<dbReference type="CDD" id="cd08377">
    <property type="entry name" value="C2C_MCTP_PRT"/>
    <property type="match status" value="1"/>
</dbReference>
<dbReference type="InterPro" id="IPR000008">
    <property type="entry name" value="C2_dom"/>
</dbReference>
<proteinExistence type="predicted"/>
<keyword evidence="4" id="KW-1133">Transmembrane helix</keyword>
<sequence>MDEDAGSILLLLTISGTSASANKVSDLRDFVGNRNDILEKYSLKHSLTAIKDIGHLTVKVFKAENLAAADLGGKSDPFCVLELVNARLQTHTEYKTLNPEWNKLFTFAVKDIHEALEITVFDEDPNKKVEFLGKVVIPLLKIRNCEKRWYNLKDQTLKNRVKGKILLELDFLWNPIKAAVRTFNPREKKFISQEPKFKTSMLMNSVNRLKTFGAYIVSYKAFIDDCLSWRSYPKSIFAFLTFVTFAYFIQIHHFPMLLLLLFVRFHIYHKVSENIEIRFRGCSIGGGGSGSKDEEDNRISVESDDDEMVNDQKRPEFRRAMTAPPSMNPPKNEKSVSIMDRFQAIQDILQMINLQLDFIASLLERFRNTFNFTVPYLSYLAIVILCIVATILYLIPIRWIIMVWGINKFSKRLRNPHYVDNNELLDFLSRVPSDNELRMYREFRANCEDPSPPSHSNSSSTSATTAMATMATTKNATHESSVKKKK</sequence>
<feature type="compositionally biased region" description="Low complexity" evidence="3">
    <location>
        <begin position="454"/>
        <end position="475"/>
    </location>
</feature>
<keyword evidence="1" id="KW-0479">Metal-binding</keyword>
<feature type="region of interest" description="Disordered" evidence="3">
    <location>
        <begin position="287"/>
        <end position="310"/>
    </location>
</feature>
<dbReference type="PROSITE" id="PS50004">
    <property type="entry name" value="C2"/>
    <property type="match status" value="1"/>
</dbReference>
<dbReference type="GO" id="GO:0030672">
    <property type="term" value="C:synaptic vesicle membrane"/>
    <property type="evidence" value="ECO:0007669"/>
    <property type="project" value="TreeGrafter"/>
</dbReference>
<dbReference type="PANTHER" id="PTHR45911:SF4">
    <property type="entry name" value="MULTIPLE C2 AND TRANSMEMBRANE DOMAIN-CONTAINING PROTEIN"/>
    <property type="match status" value="1"/>
</dbReference>
<dbReference type="InterPro" id="IPR035892">
    <property type="entry name" value="C2_domain_sf"/>
</dbReference>
<dbReference type="AlphaFoldDB" id="A0A914YT41"/>
<dbReference type="SMART" id="SM00239">
    <property type="entry name" value="C2"/>
    <property type="match status" value="1"/>
</dbReference>
<dbReference type="SUPFAM" id="SSF49562">
    <property type="entry name" value="C2 domain (Calcium/lipid-binding domain, CaLB)"/>
    <property type="match status" value="1"/>
</dbReference>
<keyword evidence="4" id="KW-0472">Membrane</keyword>
<dbReference type="Gene3D" id="2.60.40.150">
    <property type="entry name" value="C2 domain"/>
    <property type="match status" value="1"/>
</dbReference>
<evidence type="ECO:0000313" key="7">
    <source>
        <dbReference type="WBParaSite" id="PSU_v2.g333.t1"/>
    </source>
</evidence>
<dbReference type="GO" id="GO:0005509">
    <property type="term" value="F:calcium ion binding"/>
    <property type="evidence" value="ECO:0007669"/>
    <property type="project" value="TreeGrafter"/>
</dbReference>
<dbReference type="PRINTS" id="PR00360">
    <property type="entry name" value="C2DOMAIN"/>
</dbReference>
<reference evidence="7" key="1">
    <citation type="submission" date="2022-11" db="UniProtKB">
        <authorList>
            <consortium name="WormBaseParasite"/>
        </authorList>
    </citation>
    <scope>IDENTIFICATION</scope>
</reference>
<evidence type="ECO:0000256" key="2">
    <source>
        <dbReference type="ARBA" id="ARBA00022837"/>
    </source>
</evidence>
<evidence type="ECO:0000256" key="4">
    <source>
        <dbReference type="SAM" id="Phobius"/>
    </source>
</evidence>
<accession>A0A914YT41</accession>
<dbReference type="Proteomes" id="UP000887577">
    <property type="component" value="Unplaced"/>
</dbReference>
<dbReference type="WBParaSite" id="PSU_v2.g333.t1">
    <property type="protein sequence ID" value="PSU_v2.g333.t1"/>
    <property type="gene ID" value="PSU_v2.g333"/>
</dbReference>
<keyword evidence="6" id="KW-1185">Reference proteome</keyword>
<feature type="transmembrane region" description="Helical" evidence="4">
    <location>
        <begin position="236"/>
        <end position="263"/>
    </location>
</feature>
<evidence type="ECO:0000256" key="3">
    <source>
        <dbReference type="SAM" id="MobiDB-lite"/>
    </source>
</evidence>
<feature type="domain" description="C2" evidence="5">
    <location>
        <begin position="39"/>
        <end position="154"/>
    </location>
</feature>
<feature type="compositionally biased region" description="Basic and acidic residues" evidence="3">
    <location>
        <begin position="291"/>
        <end position="301"/>
    </location>
</feature>
<keyword evidence="4" id="KW-0812">Transmembrane</keyword>
<keyword evidence="2" id="KW-0106">Calcium</keyword>